<dbReference type="PRINTS" id="PR00935">
    <property type="entry name" value="BAND41"/>
</dbReference>
<feature type="compositionally biased region" description="Acidic residues" evidence="1">
    <location>
        <begin position="416"/>
        <end position="427"/>
    </location>
</feature>
<dbReference type="Pfam" id="PF00373">
    <property type="entry name" value="FERM_M"/>
    <property type="match status" value="1"/>
</dbReference>
<organism evidence="4 5">
    <name type="scientific">Oncorhynchus tshawytscha</name>
    <name type="common">Chinook salmon</name>
    <name type="synonym">Salmo tshawytscha</name>
    <dbReference type="NCBI Taxonomy" id="74940"/>
    <lineage>
        <taxon>Eukaryota</taxon>
        <taxon>Metazoa</taxon>
        <taxon>Chordata</taxon>
        <taxon>Craniata</taxon>
        <taxon>Vertebrata</taxon>
        <taxon>Euteleostomi</taxon>
        <taxon>Actinopterygii</taxon>
        <taxon>Neopterygii</taxon>
        <taxon>Teleostei</taxon>
        <taxon>Protacanthopterygii</taxon>
        <taxon>Salmoniformes</taxon>
        <taxon>Salmonidae</taxon>
        <taxon>Salmoninae</taxon>
        <taxon>Oncorhynchus</taxon>
    </lineage>
</organism>
<dbReference type="PANTHER" id="PTHR23280:SF8">
    <property type="entry name" value="FERM DOMAIN-CONTAINING PROTEIN 3"/>
    <property type="match status" value="1"/>
</dbReference>
<dbReference type="SUPFAM" id="SSF50729">
    <property type="entry name" value="PH domain-like"/>
    <property type="match status" value="1"/>
</dbReference>
<dbReference type="PROSITE" id="PS00660">
    <property type="entry name" value="FERM_1"/>
    <property type="match status" value="1"/>
</dbReference>
<dbReference type="Ensembl" id="ENSOTST00005037858.2">
    <property type="protein sequence ID" value="ENSOTSP00005034894.2"/>
    <property type="gene ID" value="ENSOTSG00005016430.2"/>
</dbReference>
<evidence type="ECO:0000256" key="2">
    <source>
        <dbReference type="SAM" id="Phobius"/>
    </source>
</evidence>
<dbReference type="GO" id="GO:0031032">
    <property type="term" value="P:actomyosin structure organization"/>
    <property type="evidence" value="ECO:0007669"/>
    <property type="project" value="TreeGrafter"/>
</dbReference>
<dbReference type="InterPro" id="IPR018980">
    <property type="entry name" value="FERM_PH-like_C"/>
</dbReference>
<sequence length="594" mass="68297">MVSGCEYQGRRMKMLRFRSPSLRSLDQEIQVTIRLLDDSEISCCIQRETKGQFLVDHVCNHYSLLEKDYFGIRYVDPEKQRHWLEPNKPIVKQMKSQQPYTMCFRVKFYPHEPMKIKEELTRYLLYLQLKRDVYHGRLLCPFADAAYLGACIVQAELGDYDQDEHPPDYIQDFKLFPKQSLKLERKIIDIHKNELRGQCSAVAELHLLQRAHNLETYGVDPHPCKDFTGSTAFLGFTATGFVVFQGNKRIHLLKWADVNKLKFEGKTFYVIGIQKEKKLVLTFHTSTPAACKHLWKCGVENQAFYKCAKSSQIKTVSSSNIFFKGSRFRYSGRVAKEVIEASSKIQREPPEVHRLHFGQSRSFNSLSHKNLIINMEPLVPALPSTNEYEETSWLEGSALGQHKEEEAPTRAGGEAEGQEEDEEEEETSGVLTISELVYNPCASMLPTPVDDGQGGVDLLFQSPIQSPARLLRELHADPDIQAQLVAERVRDRAFERARVVGRSMLGSGLRLLTRNERVNTCVLSAVRLIAMVIGVLLVAVPMLLLLLESDIDVSFLHEIRQTPEFEQFHYEYYCPLRRWILCKISMVMERLGWD</sequence>
<keyword evidence="5" id="KW-1185">Reference proteome</keyword>
<dbReference type="GO" id="GO:0008092">
    <property type="term" value="F:cytoskeletal protein binding"/>
    <property type="evidence" value="ECO:0007669"/>
    <property type="project" value="InterPro"/>
</dbReference>
<dbReference type="InterPro" id="IPR035963">
    <property type="entry name" value="FERM_2"/>
</dbReference>
<dbReference type="InterPro" id="IPR019749">
    <property type="entry name" value="Band_41_domain"/>
</dbReference>
<dbReference type="InterPro" id="IPR019748">
    <property type="entry name" value="FERM_central"/>
</dbReference>
<feature type="region of interest" description="Disordered" evidence="1">
    <location>
        <begin position="400"/>
        <end position="429"/>
    </location>
</feature>
<proteinExistence type="predicted"/>
<dbReference type="PROSITE" id="PS50057">
    <property type="entry name" value="FERM_3"/>
    <property type="match status" value="1"/>
</dbReference>
<dbReference type="Proteomes" id="UP000694402">
    <property type="component" value="Unassembled WGS sequence"/>
</dbReference>
<dbReference type="SUPFAM" id="SSF54236">
    <property type="entry name" value="Ubiquitin-like"/>
    <property type="match status" value="1"/>
</dbReference>
<evidence type="ECO:0000256" key="1">
    <source>
        <dbReference type="SAM" id="MobiDB-lite"/>
    </source>
</evidence>
<dbReference type="Gene3D" id="1.20.80.10">
    <property type="match status" value="1"/>
</dbReference>
<dbReference type="PANTHER" id="PTHR23280">
    <property type="entry name" value="4.1 G PROTEIN"/>
    <property type="match status" value="1"/>
</dbReference>
<dbReference type="SMART" id="SM00295">
    <property type="entry name" value="B41"/>
    <property type="match status" value="1"/>
</dbReference>
<keyword evidence="2" id="KW-1133">Transmembrane helix</keyword>
<dbReference type="Pfam" id="PF09379">
    <property type="entry name" value="FERM_N"/>
    <property type="match status" value="1"/>
</dbReference>
<dbReference type="PRINTS" id="PR00661">
    <property type="entry name" value="ERMFAMILY"/>
</dbReference>
<dbReference type="GO" id="GO:0016020">
    <property type="term" value="C:membrane"/>
    <property type="evidence" value="ECO:0007669"/>
    <property type="project" value="UniProtKB-SubCell"/>
</dbReference>
<dbReference type="CDD" id="cd14473">
    <property type="entry name" value="FERM_B-lobe"/>
    <property type="match status" value="1"/>
</dbReference>
<keyword evidence="2" id="KW-0812">Transmembrane</keyword>
<dbReference type="InterPro" id="IPR014352">
    <property type="entry name" value="FERM/acyl-CoA-bd_prot_sf"/>
</dbReference>
<keyword evidence="2" id="KW-0472">Membrane</keyword>
<dbReference type="InterPro" id="IPR029071">
    <property type="entry name" value="Ubiquitin-like_domsf"/>
</dbReference>
<dbReference type="InterPro" id="IPR000299">
    <property type="entry name" value="FERM_domain"/>
</dbReference>
<evidence type="ECO:0000313" key="5">
    <source>
        <dbReference type="Proteomes" id="UP000694402"/>
    </source>
</evidence>
<feature type="transmembrane region" description="Helical" evidence="2">
    <location>
        <begin position="525"/>
        <end position="547"/>
    </location>
</feature>
<dbReference type="CDD" id="cd17102">
    <property type="entry name" value="FERM_F1_FRMD3"/>
    <property type="match status" value="1"/>
</dbReference>
<dbReference type="SUPFAM" id="SSF47031">
    <property type="entry name" value="Second domain of FERM"/>
    <property type="match status" value="1"/>
</dbReference>
<accession>A0A8C8LQT8</accession>
<dbReference type="SMART" id="SM01196">
    <property type="entry name" value="FERM_C"/>
    <property type="match status" value="1"/>
</dbReference>
<dbReference type="Pfam" id="PF09380">
    <property type="entry name" value="FERM_C"/>
    <property type="match status" value="1"/>
</dbReference>
<dbReference type="Pfam" id="PF08736">
    <property type="entry name" value="FA"/>
    <property type="match status" value="1"/>
</dbReference>
<dbReference type="InterPro" id="IPR019747">
    <property type="entry name" value="FERM_CS"/>
</dbReference>
<reference evidence="4" key="2">
    <citation type="submission" date="2025-09" db="UniProtKB">
        <authorList>
            <consortium name="Ensembl"/>
        </authorList>
    </citation>
    <scope>IDENTIFICATION</scope>
</reference>
<dbReference type="GO" id="GO:0005856">
    <property type="term" value="C:cytoskeleton"/>
    <property type="evidence" value="ECO:0007669"/>
    <property type="project" value="TreeGrafter"/>
</dbReference>
<dbReference type="InterPro" id="IPR014847">
    <property type="entry name" value="FA"/>
</dbReference>
<evidence type="ECO:0000259" key="3">
    <source>
        <dbReference type="PROSITE" id="PS50057"/>
    </source>
</evidence>
<protein>
    <recommendedName>
        <fullName evidence="3">FERM domain-containing protein</fullName>
    </recommendedName>
</protein>
<gene>
    <name evidence="4" type="primary">FRMD3</name>
</gene>
<dbReference type="InterPro" id="IPR011993">
    <property type="entry name" value="PH-like_dom_sf"/>
</dbReference>
<reference evidence="4" key="1">
    <citation type="submission" date="2025-08" db="UniProtKB">
        <authorList>
            <consortium name="Ensembl"/>
        </authorList>
    </citation>
    <scope>IDENTIFICATION</scope>
</reference>
<dbReference type="GeneTree" id="ENSGT00940000158577"/>
<name>A0A8C8LQT8_ONCTS</name>
<dbReference type="Gene3D" id="3.10.20.90">
    <property type="entry name" value="Phosphatidylinositol 3-kinase Catalytic Subunit, Chain A, domain 1"/>
    <property type="match status" value="1"/>
</dbReference>
<dbReference type="InterPro" id="IPR018979">
    <property type="entry name" value="FERM_N"/>
</dbReference>
<evidence type="ECO:0000313" key="4">
    <source>
        <dbReference type="Ensembl" id="ENSOTSP00005034894.2"/>
    </source>
</evidence>
<dbReference type="SMART" id="SM01195">
    <property type="entry name" value="FA"/>
    <property type="match status" value="1"/>
</dbReference>
<dbReference type="AlphaFoldDB" id="A0A8C8LQT8"/>
<dbReference type="InterPro" id="IPR000798">
    <property type="entry name" value="Ez/rad/moesin-like"/>
</dbReference>
<dbReference type="Gene3D" id="2.30.29.30">
    <property type="entry name" value="Pleckstrin-homology domain (PH domain)/Phosphotyrosine-binding domain (PTB)"/>
    <property type="match status" value="1"/>
</dbReference>
<feature type="domain" description="FERM" evidence="3">
    <location>
        <begin position="29"/>
        <end position="309"/>
    </location>
</feature>